<accession>A0A7S2UDT7</accession>
<name>A0A7S2UDT7_9STRA</name>
<dbReference type="InterPro" id="IPR046341">
    <property type="entry name" value="SET_dom_sf"/>
</dbReference>
<dbReference type="AlphaFoldDB" id="A0A7S2UDT7"/>
<feature type="domain" description="SET" evidence="2">
    <location>
        <begin position="153"/>
        <end position="321"/>
    </location>
</feature>
<organism evidence="3">
    <name type="scientific">Attheya septentrionalis</name>
    <dbReference type="NCBI Taxonomy" id="420275"/>
    <lineage>
        <taxon>Eukaryota</taxon>
        <taxon>Sar</taxon>
        <taxon>Stramenopiles</taxon>
        <taxon>Ochrophyta</taxon>
        <taxon>Bacillariophyta</taxon>
        <taxon>Coscinodiscophyceae</taxon>
        <taxon>Chaetocerotophycidae</taxon>
        <taxon>Chaetocerotales</taxon>
        <taxon>Attheyaceae</taxon>
        <taxon>Attheya</taxon>
    </lineage>
</organism>
<evidence type="ECO:0000256" key="1">
    <source>
        <dbReference type="SAM" id="MobiDB-lite"/>
    </source>
</evidence>
<dbReference type="Pfam" id="PF00856">
    <property type="entry name" value="SET"/>
    <property type="match status" value="1"/>
</dbReference>
<evidence type="ECO:0000313" key="3">
    <source>
        <dbReference type="EMBL" id="CAD9814544.1"/>
    </source>
</evidence>
<dbReference type="EMBL" id="HBHQ01009431">
    <property type="protein sequence ID" value="CAD9814544.1"/>
    <property type="molecule type" value="Transcribed_RNA"/>
</dbReference>
<dbReference type="SUPFAM" id="SSF82199">
    <property type="entry name" value="SET domain"/>
    <property type="match status" value="1"/>
</dbReference>
<proteinExistence type="predicted"/>
<feature type="region of interest" description="Disordered" evidence="1">
    <location>
        <begin position="84"/>
        <end position="112"/>
    </location>
</feature>
<sequence length="380" mass="41698">MSKNRHSSKMGYSNSMTCSNNKYTTSQYKTAMILQTPPRQTALITLFLAFLSLPRNNAFAPSSYYVVSCTRLYPSSKSLVPPKSPFRLSGSANPDGNASSAPQTDIASSETADDGISMDATLLYGVEKMAQVMTPEFFASSSTLKQLYSQCLKPIEVRESSIPGAGLGLFAKKNIKANTIVSFYPAHALGIEQSTSFVSLSSDESYFQTHSSQNSGYLHCTDQPIFKRTSLLSKAFSDVDDTTPLYLDVNPTKTTVDGWLSQMINDGAIVKENSEEGVSDYYRETKFTKNCIHIPFGPSPIMATVTTKKVKKGQELFTTYGCTYWLGALLGIHGEEAIGITNEIQEQIKETAMDLFKSMQSVSVDYASQIEALESEFDSL</sequence>
<dbReference type="InterPro" id="IPR001214">
    <property type="entry name" value="SET_dom"/>
</dbReference>
<evidence type="ECO:0000259" key="2">
    <source>
        <dbReference type="PROSITE" id="PS50280"/>
    </source>
</evidence>
<dbReference type="Gene3D" id="2.170.270.10">
    <property type="entry name" value="SET domain"/>
    <property type="match status" value="1"/>
</dbReference>
<gene>
    <name evidence="3" type="ORF">ASEP1449_LOCUS6369</name>
</gene>
<feature type="compositionally biased region" description="Polar residues" evidence="1">
    <location>
        <begin position="90"/>
        <end position="110"/>
    </location>
</feature>
<protein>
    <recommendedName>
        <fullName evidence="2">SET domain-containing protein</fullName>
    </recommendedName>
</protein>
<reference evidence="3" key="1">
    <citation type="submission" date="2021-01" db="EMBL/GenBank/DDBJ databases">
        <authorList>
            <person name="Corre E."/>
            <person name="Pelletier E."/>
            <person name="Niang G."/>
            <person name="Scheremetjew M."/>
            <person name="Finn R."/>
            <person name="Kale V."/>
            <person name="Holt S."/>
            <person name="Cochrane G."/>
            <person name="Meng A."/>
            <person name="Brown T."/>
            <person name="Cohen L."/>
        </authorList>
    </citation>
    <scope>NUCLEOTIDE SEQUENCE</scope>
    <source>
        <strain evidence="3">CCMP2084</strain>
    </source>
</reference>
<dbReference type="PROSITE" id="PS50280">
    <property type="entry name" value="SET"/>
    <property type="match status" value="1"/>
</dbReference>